<evidence type="ECO:0000256" key="1">
    <source>
        <dbReference type="ARBA" id="ARBA00023027"/>
    </source>
</evidence>
<feature type="binding site" evidence="2">
    <location>
        <position position="139"/>
    </location>
    <ligand>
        <name>Zn(2+)</name>
        <dbReference type="ChEBI" id="CHEBI:29105"/>
    </ligand>
</feature>
<dbReference type="GO" id="GO:0046872">
    <property type="term" value="F:metal ion binding"/>
    <property type="evidence" value="ECO:0007669"/>
    <property type="project" value="UniProtKB-KW"/>
</dbReference>
<dbReference type="GO" id="GO:0070403">
    <property type="term" value="F:NAD+ binding"/>
    <property type="evidence" value="ECO:0007669"/>
    <property type="project" value="TreeGrafter"/>
</dbReference>
<dbReference type="Proteomes" id="UP000632125">
    <property type="component" value="Unassembled WGS sequence"/>
</dbReference>
<sequence>MRDDWKKRIDRAMQAIEEGESILISGGAGLSSAAGMQSDGAAFAERFAPFIEKYGLTDLFASVHYPFGTLEERWAYLAAFIGYVRDEAGPAELYKDLFRLVKHKAYFVITTNADGQFEKAGFPAGRLFEIAGNYGRLQCAIGCHGELYLNERLVKAMIAKTVDCAIPADMVPQCPVCGGETAPNVTSSRYFVRDEKWYEAEAAYKAFVLDSVGKMRVFMELGVEHSPSIRLTIDHAARPGNHEVVTIDFAEPIRQVLPLFQQT</sequence>
<dbReference type="AlphaFoldDB" id="A0A927CV46"/>
<feature type="binding site" evidence="2">
    <location>
        <position position="143"/>
    </location>
    <ligand>
        <name>Zn(2+)</name>
        <dbReference type="ChEBI" id="CHEBI:29105"/>
    </ligand>
</feature>
<organism evidence="4 5">
    <name type="scientific">Paenibacillus arenilitoris</name>
    <dbReference type="NCBI Taxonomy" id="2772299"/>
    <lineage>
        <taxon>Bacteria</taxon>
        <taxon>Bacillati</taxon>
        <taxon>Bacillota</taxon>
        <taxon>Bacilli</taxon>
        <taxon>Bacillales</taxon>
        <taxon>Paenibacillaceae</taxon>
        <taxon>Paenibacillus</taxon>
    </lineage>
</organism>
<evidence type="ECO:0000259" key="3">
    <source>
        <dbReference type="PROSITE" id="PS50305"/>
    </source>
</evidence>
<evidence type="ECO:0000256" key="2">
    <source>
        <dbReference type="PROSITE-ProRule" id="PRU00236"/>
    </source>
</evidence>
<comment type="caution">
    <text evidence="4">The sequence shown here is derived from an EMBL/GenBank/DDBJ whole genome shotgun (WGS) entry which is preliminary data.</text>
</comment>
<protein>
    <submittedName>
        <fullName evidence="4">Sir2 silent information regulator family NAD-dependent deacetylase</fullName>
    </submittedName>
</protein>
<dbReference type="RefSeq" id="WP_190867758.1">
    <property type="nucleotide sequence ID" value="NZ_JACXIY010000059.1"/>
</dbReference>
<comment type="caution">
    <text evidence="2">Lacks conserved residue(s) required for the propagation of feature annotation.</text>
</comment>
<dbReference type="PROSITE" id="PS50305">
    <property type="entry name" value="SIRTUIN"/>
    <property type="match status" value="1"/>
</dbReference>
<dbReference type="SUPFAM" id="SSF52467">
    <property type="entry name" value="DHS-like NAD/FAD-binding domain"/>
    <property type="match status" value="1"/>
</dbReference>
<accession>A0A927CV46</accession>
<evidence type="ECO:0000313" key="5">
    <source>
        <dbReference type="Proteomes" id="UP000632125"/>
    </source>
</evidence>
<dbReference type="PANTHER" id="PTHR11085">
    <property type="entry name" value="NAD-DEPENDENT PROTEIN DEACYLASE SIRTUIN-5, MITOCHONDRIAL-RELATED"/>
    <property type="match status" value="1"/>
</dbReference>
<dbReference type="GO" id="GO:0017136">
    <property type="term" value="F:histone deacetylase activity, NAD-dependent"/>
    <property type="evidence" value="ECO:0007669"/>
    <property type="project" value="TreeGrafter"/>
</dbReference>
<feature type="binding site" evidence="2">
    <location>
        <position position="174"/>
    </location>
    <ligand>
        <name>Zn(2+)</name>
        <dbReference type="ChEBI" id="CHEBI:29105"/>
    </ligand>
</feature>
<evidence type="ECO:0000313" key="4">
    <source>
        <dbReference type="EMBL" id="MBD2872766.1"/>
    </source>
</evidence>
<dbReference type="Gene3D" id="3.40.50.1220">
    <property type="entry name" value="TPP-binding domain"/>
    <property type="match status" value="1"/>
</dbReference>
<reference evidence="4" key="1">
    <citation type="submission" date="2020-09" db="EMBL/GenBank/DDBJ databases">
        <title>A novel bacterium of genus Paenibacillus, isolated from South China Sea.</title>
        <authorList>
            <person name="Huang H."/>
            <person name="Mo K."/>
            <person name="Hu Y."/>
        </authorList>
    </citation>
    <scope>NUCLEOTIDE SEQUENCE</scope>
    <source>
        <strain evidence="4">IB182493</strain>
    </source>
</reference>
<dbReference type="EMBL" id="JACXIY010000059">
    <property type="protein sequence ID" value="MBD2872766.1"/>
    <property type="molecule type" value="Genomic_DNA"/>
</dbReference>
<proteinExistence type="predicted"/>
<feature type="domain" description="Deacetylase sirtuin-type" evidence="3">
    <location>
        <begin position="1"/>
        <end position="263"/>
    </location>
</feature>
<keyword evidence="1" id="KW-0520">NAD</keyword>
<dbReference type="PANTHER" id="PTHR11085:SF10">
    <property type="entry name" value="NAD-DEPENDENT PROTEIN DEACYLASE SIRTUIN-5, MITOCHONDRIAL-RELATED"/>
    <property type="match status" value="1"/>
</dbReference>
<keyword evidence="2" id="KW-0479">Metal-binding</keyword>
<keyword evidence="5" id="KW-1185">Reference proteome</keyword>
<name>A0A927CV46_9BACL</name>
<keyword evidence="2" id="KW-0862">Zinc</keyword>
<dbReference type="InterPro" id="IPR026590">
    <property type="entry name" value="Ssirtuin_cat_dom"/>
</dbReference>
<feature type="binding site" evidence="2">
    <location>
        <position position="177"/>
    </location>
    <ligand>
        <name>Zn(2+)</name>
        <dbReference type="ChEBI" id="CHEBI:29105"/>
    </ligand>
</feature>
<dbReference type="InterPro" id="IPR029035">
    <property type="entry name" value="DHS-like_NAD/FAD-binding_dom"/>
</dbReference>
<dbReference type="InterPro" id="IPR050134">
    <property type="entry name" value="NAD-dep_sirtuin_deacylases"/>
</dbReference>
<gene>
    <name evidence="4" type="ORF">IDH41_29805</name>
</gene>